<feature type="non-terminal residue" evidence="5">
    <location>
        <position position="66"/>
    </location>
</feature>
<dbReference type="GO" id="GO:0016020">
    <property type="term" value="C:membrane"/>
    <property type="evidence" value="ECO:0007669"/>
    <property type="project" value="UniProtKB-SubCell"/>
</dbReference>
<accession>A0AA38C7I5</accession>
<sequence length="66" mass="6980">MLKALMPVAVYSIGVGLKKENFKSNTMANMIGISVGVAIAAYGEAKFNTWGVMLQLGAVGFEATRL</sequence>
<evidence type="ECO:0008006" key="7">
    <source>
        <dbReference type="Google" id="ProtNLM"/>
    </source>
</evidence>
<protein>
    <recommendedName>
        <fullName evidence="7">Sugar phosphate transporter domain-containing protein</fullName>
    </recommendedName>
</protein>
<dbReference type="Proteomes" id="UP000824469">
    <property type="component" value="Unassembled WGS sequence"/>
</dbReference>
<evidence type="ECO:0000256" key="2">
    <source>
        <dbReference type="ARBA" id="ARBA00022692"/>
    </source>
</evidence>
<dbReference type="AlphaFoldDB" id="A0AA38C7I5"/>
<evidence type="ECO:0000256" key="1">
    <source>
        <dbReference type="ARBA" id="ARBA00004141"/>
    </source>
</evidence>
<comment type="caution">
    <text evidence="5">The sequence shown here is derived from an EMBL/GenBank/DDBJ whole genome shotgun (WGS) entry which is preliminary data.</text>
</comment>
<keyword evidence="6" id="KW-1185">Reference proteome</keyword>
<evidence type="ECO:0000256" key="3">
    <source>
        <dbReference type="ARBA" id="ARBA00022989"/>
    </source>
</evidence>
<keyword evidence="4" id="KW-0472">Membrane</keyword>
<dbReference type="EMBL" id="JAHRHJ020000534">
    <property type="protein sequence ID" value="KAH9293971.1"/>
    <property type="molecule type" value="Genomic_DNA"/>
</dbReference>
<dbReference type="OMA" id="DAQYCCD"/>
<proteinExistence type="predicted"/>
<reference evidence="5 6" key="1">
    <citation type="journal article" date="2021" name="Nat. Plants">
        <title>The Taxus genome provides insights into paclitaxel biosynthesis.</title>
        <authorList>
            <person name="Xiong X."/>
            <person name="Gou J."/>
            <person name="Liao Q."/>
            <person name="Li Y."/>
            <person name="Zhou Q."/>
            <person name="Bi G."/>
            <person name="Li C."/>
            <person name="Du R."/>
            <person name="Wang X."/>
            <person name="Sun T."/>
            <person name="Guo L."/>
            <person name="Liang H."/>
            <person name="Lu P."/>
            <person name="Wu Y."/>
            <person name="Zhang Z."/>
            <person name="Ro D.K."/>
            <person name="Shang Y."/>
            <person name="Huang S."/>
            <person name="Yan J."/>
        </authorList>
    </citation>
    <scope>NUCLEOTIDE SEQUENCE [LARGE SCALE GENOMIC DNA]</scope>
    <source>
        <strain evidence="5">Ta-2019</strain>
    </source>
</reference>
<dbReference type="InterPro" id="IPR050186">
    <property type="entry name" value="TPT_transporter"/>
</dbReference>
<keyword evidence="3" id="KW-1133">Transmembrane helix</keyword>
<evidence type="ECO:0000313" key="5">
    <source>
        <dbReference type="EMBL" id="KAH9293971.1"/>
    </source>
</evidence>
<dbReference type="PANTHER" id="PTHR11132">
    <property type="entry name" value="SOLUTE CARRIER FAMILY 35"/>
    <property type="match status" value="1"/>
</dbReference>
<organism evidence="5 6">
    <name type="scientific">Taxus chinensis</name>
    <name type="common">Chinese yew</name>
    <name type="synonym">Taxus wallichiana var. chinensis</name>
    <dbReference type="NCBI Taxonomy" id="29808"/>
    <lineage>
        <taxon>Eukaryota</taxon>
        <taxon>Viridiplantae</taxon>
        <taxon>Streptophyta</taxon>
        <taxon>Embryophyta</taxon>
        <taxon>Tracheophyta</taxon>
        <taxon>Spermatophyta</taxon>
        <taxon>Pinopsida</taxon>
        <taxon>Pinidae</taxon>
        <taxon>Conifers II</taxon>
        <taxon>Cupressales</taxon>
        <taxon>Taxaceae</taxon>
        <taxon>Taxus</taxon>
    </lineage>
</organism>
<evidence type="ECO:0000313" key="6">
    <source>
        <dbReference type="Proteomes" id="UP000824469"/>
    </source>
</evidence>
<keyword evidence="2" id="KW-0812">Transmembrane</keyword>
<evidence type="ECO:0000256" key="4">
    <source>
        <dbReference type="ARBA" id="ARBA00023136"/>
    </source>
</evidence>
<gene>
    <name evidence="5" type="ORF">KI387_040828</name>
</gene>
<comment type="subcellular location">
    <subcellularLocation>
        <location evidence="1">Membrane</location>
        <topology evidence="1">Multi-pass membrane protein</topology>
    </subcellularLocation>
</comment>
<name>A0AA38C7I5_TAXCH</name>